<protein>
    <submittedName>
        <fullName evidence="1">SpoU_methylase domain-containing protein</fullName>
    </submittedName>
</protein>
<keyword evidence="1" id="KW-0808">Transferase</keyword>
<sequence length="257" mass="27082">RVAGQVAGSLVQLGAHPALFCSQRLRAQLDSRTLPWLLTQAGSCTAVTLMAHLCHTILVPGSLLLHNYRDHVAHLLAFTTWSASPHTGPAALATARLDPAITLPPRVLLAAHVARMAREGSDPTFTHSLLQQLLAITRGGTFPPASSHGQCASVGSAAPPLLSYAWLEGREASQASAANSIKVAAWQALCLLALHLTPGQRAEELFVLALLAHGWPQGVTSHLLPAVATYEGAKFQVVVSVVLVALFYLVYVGPSSP</sequence>
<comment type="caution">
    <text evidence="1">The sequence shown here is derived from an EMBL/GenBank/DDBJ whole genome shotgun (WGS) entry which is preliminary data.</text>
</comment>
<dbReference type="AlphaFoldDB" id="A0A699ZDR5"/>
<keyword evidence="2" id="KW-1185">Reference proteome</keyword>
<dbReference type="GO" id="GO:0008168">
    <property type="term" value="F:methyltransferase activity"/>
    <property type="evidence" value="ECO:0007669"/>
    <property type="project" value="UniProtKB-KW"/>
</dbReference>
<evidence type="ECO:0000313" key="1">
    <source>
        <dbReference type="EMBL" id="GFH17128.1"/>
    </source>
</evidence>
<dbReference type="Proteomes" id="UP000485058">
    <property type="component" value="Unassembled WGS sequence"/>
</dbReference>
<name>A0A699ZDR5_HAELA</name>
<accession>A0A699ZDR5</accession>
<gene>
    <name evidence="1" type="ORF">HaLaN_13690</name>
</gene>
<proteinExistence type="predicted"/>
<evidence type="ECO:0000313" key="2">
    <source>
        <dbReference type="Proteomes" id="UP000485058"/>
    </source>
</evidence>
<reference evidence="1 2" key="1">
    <citation type="submission" date="2020-02" db="EMBL/GenBank/DDBJ databases">
        <title>Draft genome sequence of Haematococcus lacustris strain NIES-144.</title>
        <authorList>
            <person name="Morimoto D."/>
            <person name="Nakagawa S."/>
            <person name="Yoshida T."/>
            <person name="Sawayama S."/>
        </authorList>
    </citation>
    <scope>NUCLEOTIDE SEQUENCE [LARGE SCALE GENOMIC DNA]</scope>
    <source>
        <strain evidence="1 2">NIES-144</strain>
    </source>
</reference>
<organism evidence="1 2">
    <name type="scientific">Haematococcus lacustris</name>
    <name type="common">Green alga</name>
    <name type="synonym">Haematococcus pluvialis</name>
    <dbReference type="NCBI Taxonomy" id="44745"/>
    <lineage>
        <taxon>Eukaryota</taxon>
        <taxon>Viridiplantae</taxon>
        <taxon>Chlorophyta</taxon>
        <taxon>core chlorophytes</taxon>
        <taxon>Chlorophyceae</taxon>
        <taxon>CS clade</taxon>
        <taxon>Chlamydomonadales</taxon>
        <taxon>Haematococcaceae</taxon>
        <taxon>Haematococcus</taxon>
    </lineage>
</organism>
<feature type="non-terminal residue" evidence="1">
    <location>
        <position position="257"/>
    </location>
</feature>
<dbReference type="EMBL" id="BLLF01001100">
    <property type="protein sequence ID" value="GFH17128.1"/>
    <property type="molecule type" value="Genomic_DNA"/>
</dbReference>
<keyword evidence="1" id="KW-0489">Methyltransferase</keyword>
<dbReference type="GO" id="GO:0032259">
    <property type="term" value="P:methylation"/>
    <property type="evidence" value="ECO:0007669"/>
    <property type="project" value="UniProtKB-KW"/>
</dbReference>
<feature type="non-terminal residue" evidence="1">
    <location>
        <position position="1"/>
    </location>
</feature>